<feature type="domain" description="Carrier" evidence="13">
    <location>
        <begin position="1868"/>
        <end position="1946"/>
    </location>
</feature>
<gene>
    <name evidence="16" type="ORF">SAMN04489730_6989</name>
</gene>
<dbReference type="InterPro" id="IPR057326">
    <property type="entry name" value="KR_dom"/>
</dbReference>
<dbReference type="Gene3D" id="3.40.50.11460">
    <property type="match status" value="1"/>
</dbReference>
<dbReference type="Gene3D" id="1.10.1200.10">
    <property type="entry name" value="ACP-like"/>
    <property type="match status" value="3"/>
</dbReference>
<dbReference type="SMART" id="SM00827">
    <property type="entry name" value="PKS_AT"/>
    <property type="match status" value="3"/>
</dbReference>
<dbReference type="SUPFAM" id="SSF55048">
    <property type="entry name" value="Probable ACP-binding domain of malonyl-CoA ACP transacylase"/>
    <property type="match status" value="3"/>
</dbReference>
<dbReference type="SUPFAM" id="SSF50129">
    <property type="entry name" value="GroES-like"/>
    <property type="match status" value="1"/>
</dbReference>
<dbReference type="InterPro" id="IPR049551">
    <property type="entry name" value="PKS_DH_C"/>
</dbReference>
<accession>A0A1K1SW13</accession>
<evidence type="ECO:0000256" key="5">
    <source>
        <dbReference type="ARBA" id="ARBA00023268"/>
    </source>
</evidence>
<dbReference type="SMART" id="SM01294">
    <property type="entry name" value="PKS_PP_betabranch"/>
    <property type="match status" value="3"/>
</dbReference>
<dbReference type="Pfam" id="PF08240">
    <property type="entry name" value="ADH_N"/>
    <property type="match status" value="1"/>
</dbReference>
<dbReference type="FunFam" id="1.10.1200.10:FF:000007">
    <property type="entry name" value="Probable polyketide synthase pks17"/>
    <property type="match status" value="1"/>
</dbReference>
<dbReference type="InterPro" id="IPR016039">
    <property type="entry name" value="Thiolase-like"/>
</dbReference>
<dbReference type="CDD" id="cd08952">
    <property type="entry name" value="KR_1_SDR_x"/>
    <property type="match status" value="1"/>
</dbReference>
<feature type="domain" description="PKS/mFAS DH" evidence="15">
    <location>
        <begin position="2844"/>
        <end position="3119"/>
    </location>
</feature>
<evidence type="ECO:0000256" key="4">
    <source>
        <dbReference type="ARBA" id="ARBA00022737"/>
    </source>
</evidence>
<dbReference type="InterPro" id="IPR016035">
    <property type="entry name" value="Acyl_Trfase/lysoPLipase"/>
</dbReference>
<evidence type="ECO:0000256" key="12">
    <source>
        <dbReference type="PROSITE-ProRule" id="PRU01363"/>
    </source>
</evidence>
<feature type="active site" description="Proton acceptor; for dehydratase activity" evidence="12">
    <location>
        <position position="2876"/>
    </location>
</feature>
<dbReference type="SMART" id="SM00823">
    <property type="entry name" value="PKS_PP"/>
    <property type="match status" value="3"/>
</dbReference>
<dbReference type="SMART" id="SM00825">
    <property type="entry name" value="PKS_KS"/>
    <property type="match status" value="2"/>
</dbReference>
<dbReference type="InterPro" id="IPR032821">
    <property type="entry name" value="PKS_assoc"/>
</dbReference>
<feature type="region of interest" description="C-terminal hotdog fold" evidence="12">
    <location>
        <begin position="2978"/>
        <end position="3119"/>
    </location>
</feature>
<dbReference type="SUPFAM" id="SSF47336">
    <property type="entry name" value="ACP-like"/>
    <property type="match status" value="3"/>
</dbReference>
<evidence type="ECO:0000259" key="14">
    <source>
        <dbReference type="PROSITE" id="PS52004"/>
    </source>
</evidence>
<evidence type="ECO:0000313" key="17">
    <source>
        <dbReference type="Proteomes" id="UP000182740"/>
    </source>
</evidence>
<keyword evidence="2" id="KW-0597">Phosphoprotein</keyword>
<dbReference type="Gene3D" id="3.40.47.10">
    <property type="match status" value="2"/>
</dbReference>
<feature type="domain" description="Ketosynthase family 3 (KS3)" evidence="14">
    <location>
        <begin position="1960"/>
        <end position="2382"/>
    </location>
</feature>
<dbReference type="InterPro" id="IPR020841">
    <property type="entry name" value="PKS_Beta-ketoAc_synthase_dom"/>
</dbReference>
<dbReference type="CDD" id="cd08956">
    <property type="entry name" value="KR_3_FAS_SDR_x"/>
    <property type="match status" value="1"/>
</dbReference>
<dbReference type="GO" id="GO:0031177">
    <property type="term" value="F:phosphopantetheine binding"/>
    <property type="evidence" value="ECO:0007669"/>
    <property type="project" value="InterPro"/>
</dbReference>
<evidence type="ECO:0000259" key="13">
    <source>
        <dbReference type="PROSITE" id="PS50075"/>
    </source>
</evidence>
<evidence type="ECO:0000256" key="10">
    <source>
        <dbReference type="ARBA" id="ARBA00063272"/>
    </source>
</evidence>
<dbReference type="InterPro" id="IPR055123">
    <property type="entry name" value="SpnB-like_Rossmann"/>
</dbReference>
<dbReference type="InterPro" id="IPR049552">
    <property type="entry name" value="PKS_DH_N"/>
</dbReference>
<dbReference type="Pfam" id="PF16197">
    <property type="entry name" value="KAsynt_C_assoc"/>
    <property type="match status" value="2"/>
</dbReference>
<dbReference type="PROSITE" id="PS00606">
    <property type="entry name" value="KS3_1"/>
    <property type="match status" value="1"/>
</dbReference>
<keyword evidence="1" id="KW-0596">Phosphopantetheine</keyword>
<dbReference type="SMART" id="SM00829">
    <property type="entry name" value="PKS_ER"/>
    <property type="match status" value="1"/>
</dbReference>
<dbReference type="InterPro" id="IPR049900">
    <property type="entry name" value="PKS_mFAS_DH"/>
</dbReference>
<dbReference type="PROSITE" id="PS52019">
    <property type="entry name" value="PKS_MFAS_DH"/>
    <property type="match status" value="1"/>
</dbReference>
<dbReference type="InterPro" id="IPR011032">
    <property type="entry name" value="GroES-like_sf"/>
</dbReference>
<evidence type="ECO:0000256" key="3">
    <source>
        <dbReference type="ARBA" id="ARBA00022679"/>
    </source>
</evidence>
<dbReference type="Pfam" id="PF00698">
    <property type="entry name" value="Acyl_transf_1"/>
    <property type="match status" value="3"/>
</dbReference>
<dbReference type="SUPFAM" id="SSF52151">
    <property type="entry name" value="FabD/lysophospholipase-like"/>
    <property type="match status" value="3"/>
</dbReference>
<evidence type="ECO:0000256" key="8">
    <source>
        <dbReference type="ARBA" id="ARBA00060158"/>
    </source>
</evidence>
<evidence type="ECO:0000313" key="16">
    <source>
        <dbReference type="EMBL" id="SFW88537.1"/>
    </source>
</evidence>
<name>A0A1K1SW13_9PSEU</name>
<dbReference type="FunFam" id="3.40.366.10:FF:000002">
    <property type="entry name" value="Probable polyketide synthase 2"/>
    <property type="match status" value="1"/>
</dbReference>
<feature type="region of interest" description="N-terminal hotdog fold" evidence="12">
    <location>
        <begin position="2844"/>
        <end position="2966"/>
    </location>
</feature>
<dbReference type="GO" id="GO:0004315">
    <property type="term" value="F:3-oxoacyl-[acyl-carrier-protein] synthase activity"/>
    <property type="evidence" value="ECO:0007669"/>
    <property type="project" value="InterPro"/>
</dbReference>
<dbReference type="Pfam" id="PF22953">
    <property type="entry name" value="SpnB_Rossmann"/>
    <property type="match status" value="1"/>
</dbReference>
<comment type="subunit">
    <text evidence="10">Homodimer. Erythronolide synthase is composed of EryAI, EryAII and EryAIII multimodular (2 modules) polypeptides each coding for a functional synthase subunit which participates in 2 of the six FAS-like elongation steps required for formation of the polyketide. Module 1, 2, 3, 4, 5, and 6 participating in biosynthesis steps 1, 2, 3, 4, 5, and 6, respectively.</text>
</comment>
<dbReference type="InterPro" id="IPR013154">
    <property type="entry name" value="ADH-like_N"/>
</dbReference>
<comment type="function">
    <text evidence="8">Involved in the biosynthesis of antibiotic erythromycin via the biosynthesis of its aglycone precursor, 6-deoxyerythronolide B (6-dEB).</text>
</comment>
<dbReference type="GO" id="GO:0047879">
    <property type="term" value="F:erythronolide synthase activity"/>
    <property type="evidence" value="ECO:0007669"/>
    <property type="project" value="UniProtKB-EC"/>
</dbReference>
<dbReference type="CDD" id="cd00833">
    <property type="entry name" value="PKS"/>
    <property type="match status" value="2"/>
</dbReference>
<dbReference type="Proteomes" id="UP000182740">
    <property type="component" value="Unassembled WGS sequence"/>
</dbReference>
<dbReference type="EC" id="2.3.1.94" evidence="11"/>
<dbReference type="InterPro" id="IPR020807">
    <property type="entry name" value="PKS_DH"/>
</dbReference>
<comment type="catalytic activity">
    <reaction evidence="7">
        <text>6 (S)-methylmalonyl-CoA + propanoyl-CoA + 6 NADPH + 12 H(+) = 6-deoxyerythronolide B + 6 CO2 + 6 NADP(+) + 7 CoA + H2O</text>
        <dbReference type="Rhea" id="RHEA:23068"/>
        <dbReference type="ChEBI" id="CHEBI:15377"/>
        <dbReference type="ChEBI" id="CHEBI:15378"/>
        <dbReference type="ChEBI" id="CHEBI:16089"/>
        <dbReference type="ChEBI" id="CHEBI:16526"/>
        <dbReference type="ChEBI" id="CHEBI:57287"/>
        <dbReference type="ChEBI" id="CHEBI:57327"/>
        <dbReference type="ChEBI" id="CHEBI:57392"/>
        <dbReference type="ChEBI" id="CHEBI:57783"/>
        <dbReference type="ChEBI" id="CHEBI:58349"/>
        <dbReference type="EC" id="2.3.1.94"/>
    </reaction>
</comment>
<dbReference type="InterPro" id="IPR014043">
    <property type="entry name" value="Acyl_transferase_dom"/>
</dbReference>
<dbReference type="Pfam" id="PF02801">
    <property type="entry name" value="Ketoacyl-synt_C"/>
    <property type="match status" value="2"/>
</dbReference>
<dbReference type="Gene3D" id="3.90.180.10">
    <property type="entry name" value="Medium-chain alcohol dehydrogenases, catalytic domain"/>
    <property type="match status" value="1"/>
</dbReference>
<dbReference type="InterPro" id="IPR036291">
    <property type="entry name" value="NAD(P)-bd_dom_sf"/>
</dbReference>
<dbReference type="Pfam" id="PF13602">
    <property type="entry name" value="ADH_zinc_N_2"/>
    <property type="match status" value="1"/>
</dbReference>
<protein>
    <recommendedName>
        <fullName evidence="11">6-deoxyerythronolide-B synthase</fullName>
        <ecNumber evidence="11">2.3.1.94</ecNumber>
    </recommendedName>
</protein>
<dbReference type="PROSITE" id="PS50075">
    <property type="entry name" value="CARRIER"/>
    <property type="match status" value="3"/>
</dbReference>
<dbReference type="PANTHER" id="PTHR43775">
    <property type="entry name" value="FATTY ACID SYNTHASE"/>
    <property type="match status" value="1"/>
</dbReference>
<keyword evidence="6" id="KW-0012">Acyltransferase</keyword>
<proteinExistence type="predicted"/>
<dbReference type="InterPro" id="IPR013968">
    <property type="entry name" value="PKS_KR"/>
</dbReference>
<dbReference type="Pfam" id="PF00109">
    <property type="entry name" value="ketoacyl-synt"/>
    <property type="match status" value="2"/>
</dbReference>
<evidence type="ECO:0000256" key="2">
    <source>
        <dbReference type="ARBA" id="ARBA00022553"/>
    </source>
</evidence>
<dbReference type="InterPro" id="IPR001227">
    <property type="entry name" value="Ac_transferase_dom_sf"/>
</dbReference>
<dbReference type="SUPFAM" id="SSF51735">
    <property type="entry name" value="NAD(P)-binding Rossmann-fold domains"/>
    <property type="match status" value="5"/>
</dbReference>
<dbReference type="SMART" id="SM00826">
    <property type="entry name" value="PKS_DH"/>
    <property type="match status" value="1"/>
</dbReference>
<evidence type="ECO:0000256" key="9">
    <source>
        <dbReference type="ARBA" id="ARBA00060622"/>
    </source>
</evidence>
<feature type="domain" description="Carrier" evidence="13">
    <location>
        <begin position="475"/>
        <end position="549"/>
    </location>
</feature>
<dbReference type="InterPro" id="IPR014030">
    <property type="entry name" value="Ketoacyl_synth_N"/>
</dbReference>
<evidence type="ECO:0000256" key="6">
    <source>
        <dbReference type="ARBA" id="ARBA00023315"/>
    </source>
</evidence>
<dbReference type="CDD" id="cd05195">
    <property type="entry name" value="enoyl_red"/>
    <property type="match status" value="1"/>
</dbReference>
<reference evidence="17" key="1">
    <citation type="submission" date="2016-11" db="EMBL/GenBank/DDBJ databases">
        <authorList>
            <person name="Varghese N."/>
            <person name="Submissions S."/>
        </authorList>
    </citation>
    <scope>NUCLEOTIDE SEQUENCE [LARGE SCALE GENOMIC DNA]</scope>
    <source>
        <strain evidence="17">DSM 44671</strain>
    </source>
</reference>
<dbReference type="InterPro" id="IPR018201">
    <property type="entry name" value="Ketoacyl_synth_AS"/>
</dbReference>
<feature type="domain" description="Carrier" evidence="13">
    <location>
        <begin position="3872"/>
        <end position="3951"/>
    </location>
</feature>
<dbReference type="Pfam" id="PF08659">
    <property type="entry name" value="KR"/>
    <property type="match status" value="2"/>
</dbReference>
<keyword evidence="17" id="KW-1185">Reference proteome</keyword>
<dbReference type="InterPro" id="IPR020806">
    <property type="entry name" value="PKS_PP-bd"/>
</dbReference>
<dbReference type="Pfam" id="PF14765">
    <property type="entry name" value="PS-DH"/>
    <property type="match status" value="1"/>
</dbReference>
<dbReference type="STRING" id="546364.SAMN04489730_6989"/>
<evidence type="ECO:0000256" key="1">
    <source>
        <dbReference type="ARBA" id="ARBA00022450"/>
    </source>
</evidence>
<dbReference type="FunFam" id="3.40.47.10:FF:000019">
    <property type="entry name" value="Polyketide synthase type I"/>
    <property type="match status" value="2"/>
</dbReference>
<dbReference type="InterPro" id="IPR006162">
    <property type="entry name" value="Ppantetheine_attach_site"/>
</dbReference>
<dbReference type="Pfam" id="PF00550">
    <property type="entry name" value="PP-binding"/>
    <property type="match status" value="3"/>
</dbReference>
<evidence type="ECO:0000256" key="7">
    <source>
        <dbReference type="ARBA" id="ARBA00052442"/>
    </source>
</evidence>
<dbReference type="InterPro" id="IPR050091">
    <property type="entry name" value="PKS_NRPS_Biosynth_Enz"/>
</dbReference>
<dbReference type="InterPro" id="IPR016036">
    <property type="entry name" value="Malonyl_transacylase_ACP-bd"/>
</dbReference>
<dbReference type="InterPro" id="IPR042104">
    <property type="entry name" value="PKS_dehydratase_sf"/>
</dbReference>
<dbReference type="Pfam" id="PF21089">
    <property type="entry name" value="PKS_DH_N"/>
    <property type="match status" value="1"/>
</dbReference>
<dbReference type="Gene3D" id="3.30.70.3290">
    <property type="match status" value="2"/>
</dbReference>
<sequence>MRGKDIAIVGLSSRFEGGAGASVAELAAEIGNGTEVFVCADSVELLARIRPFFGAPGTVVDGGAPAALRAACDRLGDTGFAVVGADGAVFLLKPAEPGDRARCLVRSEPAAGTARDAAAGELPGLVRAFSRPGLPEVSLAAGDGTVVLGPAGAPLAFLFAGQGSQRPGMGQGLHRDDPVFRAAFDEVCRHLDTELDVPLASVVFGDLTGLLDRTEYTQAALFALEVALFRAVVARGVRPAFLAGHSIGELAAAHVAGVLSLPDACVLVAARGRLMQALPAGGAMVAVQAAPAELAGTLAAHPDAEIAAVNGPASVVVSGDEDAVLAVAAEWTARGRKTTRLRVSHAFHSAHMDGMLDRFREIAAGLDFRAPSIPVVSNETGEFAVDIATPEYWVRHVRRPVRFADGVRTLAAAGALGYLELGPGAVLSSLVRDCLGGEAAVAASLRRGRDESASLAAALTACREIPRAERAPAGDDLAVLVRTEAARVLGAAPDAVLDDRPFADLGMDSLAAVEIRDALAAATGARLPGTLLFDHPTPRALVRALAGDGDVGEDAPSPLAADEPIAIVAMSCRLPGGIGSPEELWALLERGDDAVTAFPADRGWDFGALFGRAPGEAGTSDTREGGFLADAAGFDAGFFGISPREALAMDPQQRVLLETCWEAFERAGIDPGSLRGSPTGVFAGTNGQDYGTLLLGSPGELEGYRGTGSAASVLSGRVAYTFGLEGPAVTVDTACSASLTALHLAVRSLRAGDCSLAVVAGVTVLATPAKFAQFSRQGGLAADGRCKSFADAADGTGWAEGAGVLLLEKLSDARRHGHPVLAVVRGSAVNSDGASNGLTAPNGPAQQRVIRRALASAGLSTADVDVVEAHGTGTKLGDPIEAQALLATYGRNRERPLWLGSLKSNIGHTQAAAGVAGIIKMVQAMRHGVLPKTLHVDRPTSEVDWSAGGVELLTEALPWPETGAPRRAGVSSFGVSGTNAHVIVEEAPAVFAESDVDGEVGPVGWPLSARTETALRAQADRLRARVTADPGLRIADVAFSLATGRAGFEHRAVVVGDREALLAGLAAVAAGEPAGNVVSGSVGSGRVGFLFSGQGSQVLGMGRDLHERFPVFAEAFDAVCARFDSSLRDVLWGTDAELLNRTVFTQAGLFAVEVALFRLLESFGVRPDVLVGHSIGEFAAAHVAGVLSLDDACVLVAARGRLMQALPEGGAMLAVQASPDEIAPVLGDGVSLAAVNGPDSVVVSGDVGAVERVAEWAVGRKTRRLMVSHAFHSHRMDPMLAEFAAVASGVEYRDPRTPIVSTLTGEPVTAFDARYWVDQVRGTVRFADAVAAAGAGRWVEVGPGAVLAGLVDGVAVQRADRDGVEAFLTALGRLHVGGVPVDWSPLLGDARRVDLPTYPFEHQRFWLDAAPTGDPVDDWRYRVAWRPVPAPASPLSGTWLLVHPATCPLAGPVAAALTARGAHVVATTLDDLPAEPADAVVTTLAADGPAALAGLLRALAGRGGEAPVWCLTAGAVSTSDQDPVTAPRQAMAWGLGAVAALEHPRLWGGLVDLPELFDDTAADRLCAVLSGRTGEDQVAVRAAGVLARRLVRASRLVTSTAWQPRGTVLITGGTGALGAEVARKLAADGAERLLLLSRRGRDAPGAAALEAELTAAGAAVTIAAVDAADRDAVAAVLAALPADQPLRAVVHAAGVLADGVLESLTPERFEPVLKSKADSAWVLHELTGDAGLDAFVLFSSDTGTLGSAGQGNYAAANAYLDALASYRRARGLPATSIAWGPWAEGGMAAHGAAADRLRLRGLGAMAPALALTALTAAIADGETALTVADIRWDRFAVSFAGARPSPLLAELPEARPPSADRPARPVARSLPELVTLVRAHTASVLGHAGPADVPAGRSFKDLGCDSLTAVELRNALAAATGLSLPATAVFDYPTPAALAGFLAAGPDGEAGEPVAAAADDDPVAIVGMACRFPGGIRTPDEYWAFVAAGGDAIGPFPAGRGWDADGLHDPDPDAAGKSVTREGGFLYDADEFDPAFFSVSPREALAMDPQQRLLLETSWEALERAGIDPSSLRGSRTGVYTGVNTHDYAELLDDAGLEGFRGTGTASSVLSGRVAYVLGLEGAAVSVDTACSSSLVATHLADQALRRGECTLALAGGVTIMATPRRFVELSRQGALSGDGRCRAFSEDAGGAGFAEGVGVLVLERLSDARRHGHPVLALLKGSAINSDGASNGLTAPNGPSQQRVIRQALAAAGLSTRDVDVVEAHGTGTKLGDPIEAQALLATYGRDRDRPLWLGSVKSNIGHTQAAAGVAGMMKVVLAMRAGVLPATLHAAEPSSHVDWTAGQVRLLTGEQPWPRGPRARRAGVSSFGISGTNAHLILEEPPPAEPREPEPDRLVPWLLSATSAEAVRTQAEQLHDHVTARPGLSVVDVAATLAGTRSGLAHRAAVIGADREELLAGLAALAAGEPGAEVVTGVAAEPGAGPVLVFPGQGAQWLGMAVELLDSHEVFARRWAECERALAPWVDWSPTAVARSADPAVLERVDVVQPLLWAMMVSLAEVWRSAGVEPAAVIGHSQGEIAAAVVAGALSLEDGARVVALRAEAIIELAGTGGMLSVPLPSADVEAGLDPRLGIAAVNGPSATVISGEAATLGEAQARWEAEGVRVRRVPVDYASHSPQVEAIRERILADLAPIRPSSVDTVFFSALESAAVDGAGLDAGYWYRNLRGTVHFSAAVLAAVAAGHTTFIEVSPHPVLTLGVEQTLEAADVRGVVMPTLRRDHGGPRQLCTALATARVHGLPVSWDFGHRQAVDLPTYAFRRDRYWPDAGLRRAGDANGLGLTEAGHPLLGAAVAVADSGGVLLTGLLSTRTHPWLADHAAGDVVLVPGTALLELALCAADRTGCAAVGELVLEQPLVLPGPAAVRVQVSVGAPGEDGGRPLAIHSCPDGDETWTRHATGVLTGTAVVAPPEAPQWPPAGARPLELAGFYDRLAGAGYRYGPAFRGLTAVWETADAVFAEVTLPEDQRQAAGRYGIHPALLDAALHGLRLASFVPQPEAGRIRLPFSWTGVSLHATGASTVRVRITPAGEDGVSLLLTDVTGAVVAAVDTLVSRPVAPGRLTARENPLYTVEWTPVRPSDAPAPRWAPFAGDFGEGAAVPPVLVAEVASGPAVETVRTGLDLVRSFLADERLANARLAVLTRDAVAASPGDRVTGVTGAGLWGLLRSAQSEHPGRFVLLDLDEGARFDRALATALEQDEPQLAVRGDALLAPRLARAGDDRLRPPDGPWRLDVTKAGTLDDLALIEAPEAVRALRDNEVRLGVRAVGLNFRDVLIGLGMYPDAVPMGAEGAGVVLEVGAAVTDLAPGDRVFGLCSGALGPVAVVDRREIARMPAAWSFETAASVPVAFLTAWFALNDLAGLRRGESVLVHAAAGGVGMAAVQIAGHLGATVFGTASPAKWPAVGIAEERLASSRTLDFEFEFLAATGGAGVDVVLDALTGEFVDASLRLLPRGGRFVEMGKNDIRDPELVAKEYPDVEYRSFDLRDAGLDRLAEMLSELTALFESGELRPLPVSVRDITEARDVFRTMSQAKHVGKLVLRVPRSLRDGTVLITGGTGTLGTLLARHLVTAHGVRDLVLLSRRGPDAPGAGELCAELAGLGARAEVVACDAADRGALAKVVTGLDLAGVIHAAGVLDDGVLESVTPERLEAVLRPKVDAALNLHELCGDLAAFVLFSSSAGLFGRPGQAAYAAANTFLDALAQHRRAHGRPATSLAWGLWAEASGMTGTLSEADTRRLARRSTVALSTEDGLALFDEALTAGEPLLAPIRLDLAALRAQPAVAPVLRGLVRRVTRRQAGTVTEAAAGSLATRLAGLAESEADRVLLNLLTGHVSAVVGHTAPDGDRPFKDLGFDSLTAVELRNRLAAATGLKLAATLVFDHPTPAALAAHLRAELRPATPPATAERELDRLEAALFDGDGPDPAVGARLEALLTRWRARHRTGGDTEREFRSATDDELFSLIDDEFGLT</sequence>
<keyword evidence="3" id="KW-0808">Transferase</keyword>
<dbReference type="InterPro" id="IPR020843">
    <property type="entry name" value="ER"/>
</dbReference>
<dbReference type="SMART" id="SM00822">
    <property type="entry name" value="PKS_KR"/>
    <property type="match status" value="2"/>
</dbReference>
<dbReference type="PROSITE" id="PS00012">
    <property type="entry name" value="PHOSPHOPANTETHEINE"/>
    <property type="match status" value="2"/>
</dbReference>
<comment type="pathway">
    <text evidence="9">Antibiotic biosynthesis; erythromycin biosynthesis.</text>
</comment>
<dbReference type="EMBL" id="FPJG01000006">
    <property type="protein sequence ID" value="SFW88537.1"/>
    <property type="molecule type" value="Genomic_DNA"/>
</dbReference>
<feature type="active site" description="Proton donor; for dehydratase activity" evidence="12">
    <location>
        <position position="3039"/>
    </location>
</feature>
<keyword evidence="5" id="KW-0511">Multifunctional enzyme</keyword>
<dbReference type="GO" id="GO:0004312">
    <property type="term" value="F:fatty acid synthase activity"/>
    <property type="evidence" value="ECO:0007669"/>
    <property type="project" value="TreeGrafter"/>
</dbReference>
<dbReference type="Gene3D" id="3.40.366.10">
    <property type="entry name" value="Malonyl-Coenzyme A Acyl Carrier Protein, domain 2"/>
    <property type="match status" value="3"/>
</dbReference>
<dbReference type="InterPro" id="IPR009081">
    <property type="entry name" value="PP-bd_ACP"/>
</dbReference>
<dbReference type="PROSITE" id="PS52004">
    <property type="entry name" value="KS3_2"/>
    <property type="match status" value="2"/>
</dbReference>
<dbReference type="GO" id="GO:0006633">
    <property type="term" value="P:fatty acid biosynthetic process"/>
    <property type="evidence" value="ECO:0007669"/>
    <property type="project" value="InterPro"/>
</dbReference>
<dbReference type="PANTHER" id="PTHR43775:SF51">
    <property type="entry name" value="INACTIVE PHENOLPHTHIOCEROL SYNTHESIS POLYKETIDE SYNTHASE TYPE I PKS1-RELATED"/>
    <property type="match status" value="1"/>
</dbReference>
<keyword evidence="4" id="KW-0677">Repeat</keyword>
<dbReference type="SUPFAM" id="SSF53901">
    <property type="entry name" value="Thiolase-like"/>
    <property type="match status" value="2"/>
</dbReference>
<dbReference type="InterPro" id="IPR036736">
    <property type="entry name" value="ACP-like_sf"/>
</dbReference>
<evidence type="ECO:0000256" key="11">
    <source>
        <dbReference type="ARBA" id="ARBA00066981"/>
    </source>
</evidence>
<feature type="domain" description="Ketosynthase family 3 (KS3)" evidence="14">
    <location>
        <begin position="562"/>
        <end position="986"/>
    </location>
</feature>
<dbReference type="Gene3D" id="3.10.129.110">
    <property type="entry name" value="Polyketide synthase dehydratase"/>
    <property type="match status" value="1"/>
</dbReference>
<evidence type="ECO:0000259" key="15">
    <source>
        <dbReference type="PROSITE" id="PS52019"/>
    </source>
</evidence>
<dbReference type="Gene3D" id="3.40.50.720">
    <property type="entry name" value="NAD(P)-binding Rossmann-like Domain"/>
    <property type="match status" value="2"/>
</dbReference>
<organism evidence="16 17">
    <name type="scientific">Amycolatopsis australiensis</name>
    <dbReference type="NCBI Taxonomy" id="546364"/>
    <lineage>
        <taxon>Bacteria</taxon>
        <taxon>Bacillati</taxon>
        <taxon>Actinomycetota</taxon>
        <taxon>Actinomycetes</taxon>
        <taxon>Pseudonocardiales</taxon>
        <taxon>Pseudonocardiaceae</taxon>
        <taxon>Amycolatopsis</taxon>
    </lineage>
</organism>
<dbReference type="GO" id="GO:0016491">
    <property type="term" value="F:oxidoreductase activity"/>
    <property type="evidence" value="ECO:0007669"/>
    <property type="project" value="InterPro"/>
</dbReference>
<dbReference type="InterPro" id="IPR014031">
    <property type="entry name" value="Ketoacyl_synth_C"/>
</dbReference>